<feature type="domain" description="Glycosyl transferase family 1" evidence="1">
    <location>
        <begin position="206"/>
        <end position="346"/>
    </location>
</feature>
<gene>
    <name evidence="2" type="ORF">SAMN04487935_1245</name>
</gene>
<dbReference type="RefSeq" id="WP_091392850.1">
    <property type="nucleotide sequence ID" value="NZ_BKAI01000003.1"/>
</dbReference>
<dbReference type="Gene3D" id="3.40.50.2000">
    <property type="entry name" value="Glycogen Phosphorylase B"/>
    <property type="match status" value="1"/>
</dbReference>
<name>A0A1G8V9E7_9FLAO</name>
<dbReference type="SUPFAM" id="SSF53756">
    <property type="entry name" value="UDP-Glycosyltransferase/glycogen phosphorylase"/>
    <property type="match status" value="1"/>
</dbReference>
<dbReference type="OrthoDB" id="1403340at2"/>
<keyword evidence="2" id="KW-0808">Transferase</keyword>
<protein>
    <submittedName>
        <fullName evidence="2">Glycosyltransferase involved in cell wall bisynthesis</fullName>
    </submittedName>
</protein>
<dbReference type="AlphaFoldDB" id="A0A1G8V9E7"/>
<dbReference type="STRING" id="1128970.SAMN04487935_1245"/>
<dbReference type="InterPro" id="IPR001296">
    <property type="entry name" value="Glyco_trans_1"/>
</dbReference>
<dbReference type="InterPro" id="IPR050194">
    <property type="entry name" value="Glycosyltransferase_grp1"/>
</dbReference>
<sequence>MKKKVLIFGPIADYGGREVECGFIANALSANFTVEVCSTGSISEKTQVLDLNPGLKIFSVEQLLYKKAPILKVVEFINDVKNRLKGRPWDYKNNVIAKKYFRYNEKVNLVVEEIVQQYDLVFICAQFRSKLLAQCIAAAKKHGINVVFRTTGVIKEKNFDFIAQVNCFLHHSQRNARLLDDVPNQGYRIIDQCALNEKQLLEIPAASQKIKTFLTIARLVEEKNIDVVIGAFQQLKSEGHKLYIIGDGPKKNDLMQMAAHNENVIFTGHVPNEKISEYFETADCVIISHYNFETGPLTGIEAMAAGRIIISAKTGAMQERLPFSNFWFDNTISDLAAQMQDAVALDADQVKQQSAAIRERYLNEYNAAKISSKYLNTVATLIS</sequence>
<reference evidence="2 3" key="1">
    <citation type="submission" date="2016-10" db="EMBL/GenBank/DDBJ databases">
        <authorList>
            <person name="de Groot N.N."/>
        </authorList>
    </citation>
    <scope>NUCLEOTIDE SEQUENCE [LARGE SCALE GENOMIC DNA]</scope>
    <source>
        <strain evidence="2 3">CGMCC 1.10076</strain>
    </source>
</reference>
<dbReference type="PANTHER" id="PTHR45947:SF3">
    <property type="entry name" value="SULFOQUINOVOSYL TRANSFERASE SQD2"/>
    <property type="match status" value="1"/>
</dbReference>
<proteinExistence type="predicted"/>
<dbReference type="Pfam" id="PF00534">
    <property type="entry name" value="Glycos_transf_1"/>
    <property type="match status" value="1"/>
</dbReference>
<evidence type="ECO:0000313" key="3">
    <source>
        <dbReference type="Proteomes" id="UP000199580"/>
    </source>
</evidence>
<dbReference type="GO" id="GO:0016757">
    <property type="term" value="F:glycosyltransferase activity"/>
    <property type="evidence" value="ECO:0007669"/>
    <property type="project" value="InterPro"/>
</dbReference>
<dbReference type="PANTHER" id="PTHR45947">
    <property type="entry name" value="SULFOQUINOVOSYL TRANSFERASE SQD2"/>
    <property type="match status" value="1"/>
</dbReference>
<keyword evidence="3" id="KW-1185">Reference proteome</keyword>
<accession>A0A1G8V9E7</accession>
<dbReference type="EMBL" id="FNEZ01000002">
    <property type="protein sequence ID" value="SDJ62701.1"/>
    <property type="molecule type" value="Genomic_DNA"/>
</dbReference>
<organism evidence="2 3">
    <name type="scientific">Flavobacterium noncentrifugens</name>
    <dbReference type="NCBI Taxonomy" id="1128970"/>
    <lineage>
        <taxon>Bacteria</taxon>
        <taxon>Pseudomonadati</taxon>
        <taxon>Bacteroidota</taxon>
        <taxon>Flavobacteriia</taxon>
        <taxon>Flavobacteriales</taxon>
        <taxon>Flavobacteriaceae</taxon>
        <taxon>Flavobacterium</taxon>
    </lineage>
</organism>
<evidence type="ECO:0000259" key="1">
    <source>
        <dbReference type="Pfam" id="PF00534"/>
    </source>
</evidence>
<dbReference type="CDD" id="cd03801">
    <property type="entry name" value="GT4_PimA-like"/>
    <property type="match status" value="1"/>
</dbReference>
<evidence type="ECO:0000313" key="2">
    <source>
        <dbReference type="EMBL" id="SDJ62701.1"/>
    </source>
</evidence>
<dbReference type="Proteomes" id="UP000199580">
    <property type="component" value="Unassembled WGS sequence"/>
</dbReference>